<reference evidence="2" key="1">
    <citation type="submission" date="2024-06" db="EMBL/GenBank/DDBJ databases">
        <title>Brevibacterium koreense sp. nov., isolated from jogae-jeotgal, a Korean fermented seafood.</title>
        <authorList>
            <person name="Whon T.W."/>
            <person name="Nam S."/>
            <person name="Kim Y."/>
        </authorList>
    </citation>
    <scope>NUCLEOTIDE SEQUENCE</scope>
    <source>
        <strain evidence="2">CBA3109</strain>
    </source>
</reference>
<dbReference type="KEGG" id="bkr:AAFP32_00880"/>
<feature type="compositionally biased region" description="Basic and acidic residues" evidence="1">
    <location>
        <begin position="1"/>
        <end position="10"/>
    </location>
</feature>
<feature type="region of interest" description="Disordered" evidence="1">
    <location>
        <begin position="1"/>
        <end position="35"/>
    </location>
</feature>
<dbReference type="AlphaFoldDB" id="A0AAU7UMH1"/>
<evidence type="ECO:0000256" key="1">
    <source>
        <dbReference type="SAM" id="MobiDB-lite"/>
    </source>
</evidence>
<dbReference type="EMBL" id="CP158281">
    <property type="protein sequence ID" value="XBV89319.1"/>
    <property type="molecule type" value="Genomic_DNA"/>
</dbReference>
<evidence type="ECO:0000313" key="2">
    <source>
        <dbReference type="EMBL" id="XBV89319.1"/>
    </source>
</evidence>
<dbReference type="RefSeq" id="WP_350270224.1">
    <property type="nucleotide sequence ID" value="NZ_CP158281.1"/>
</dbReference>
<protein>
    <submittedName>
        <fullName evidence="2">Uncharacterized protein</fullName>
    </submittedName>
</protein>
<organism evidence="2">
    <name type="scientific">Brevibacterium koreense</name>
    <dbReference type="NCBI Taxonomy" id="3140787"/>
    <lineage>
        <taxon>Bacteria</taxon>
        <taxon>Bacillati</taxon>
        <taxon>Actinomycetota</taxon>
        <taxon>Actinomycetes</taxon>
        <taxon>Micrococcales</taxon>
        <taxon>Brevibacteriaceae</taxon>
        <taxon>Brevibacterium</taxon>
    </lineage>
</organism>
<accession>A0AAU7UMH1</accession>
<gene>
    <name evidence="2" type="ORF">AAFP32_00880</name>
</gene>
<name>A0AAU7UMH1_9MICO</name>
<sequence length="301" mass="33672">MTKSSEELARDSAGWIIRPDPTTRPRLTGDEQLEGTGGATVADFWRFAMQDLQMNNTRGYLAEFLVGRALGIESNRVEWDPFDLLWHPSSSESVRIEVKSSAHLQSWRQRKLSTPSFSGLKGKVLNEDLGAYPGEPGYNADIYVMCLNDQTDPAAFDPLDISVWKYFVVPRYSLASSNLAGVGLRWLDQNGYTPVSYGELESEAIRVWRLEREKAFISVRSEEKEDNRNDAPFGVPIPFEKVDDRAIAPCTSCGRPSRYDAGILHVIRSAHGSSETGHFDVYCPAHLEQWAAGQKRAPEIG</sequence>
<proteinExistence type="predicted"/>